<proteinExistence type="predicted"/>
<dbReference type="EMBL" id="KL363223">
    <property type="protein sequence ID" value="KFD52826.1"/>
    <property type="molecule type" value="Genomic_DNA"/>
</dbReference>
<name>A0A085M6I0_9BILA</name>
<keyword evidence="3" id="KW-1185">Reference proteome</keyword>
<organism evidence="2 3">
    <name type="scientific">Trichuris suis</name>
    <name type="common">pig whipworm</name>
    <dbReference type="NCBI Taxonomy" id="68888"/>
    <lineage>
        <taxon>Eukaryota</taxon>
        <taxon>Metazoa</taxon>
        <taxon>Ecdysozoa</taxon>
        <taxon>Nematoda</taxon>
        <taxon>Enoplea</taxon>
        <taxon>Dorylaimia</taxon>
        <taxon>Trichinellida</taxon>
        <taxon>Trichuridae</taxon>
        <taxon>Trichuris</taxon>
    </lineage>
</organism>
<gene>
    <name evidence="2" type="ORF">M513_06317</name>
</gene>
<protein>
    <submittedName>
        <fullName evidence="2">Uncharacterized protein</fullName>
    </submittedName>
</protein>
<dbReference type="AlphaFoldDB" id="A0A085M6I0"/>
<evidence type="ECO:0000313" key="2">
    <source>
        <dbReference type="EMBL" id="KFD52826.1"/>
    </source>
</evidence>
<evidence type="ECO:0000256" key="1">
    <source>
        <dbReference type="SAM" id="MobiDB-lite"/>
    </source>
</evidence>
<sequence length="313" mass="33832">MSGNVYAVTPRSCQEAKMTDHYDGGVTAGNGYANFEYGSPYSGSYSQGMMPQGMYPSFGAYGQSSPLTGSHGGHIMDISTQGQHVADPFGYSGHGHVQRPFGIPNAIGNTIMGMNSFPAHTLGFTVQVLLEVMAILSLVVMEVELNLLWVLMQTLDLLEVEQAPSQAIYLSEVMDLFMEAIAHLEDPLMEAVIPLEGTIMAVGQAACLLQQRHKAIQAHVLDFLDDQIKLACQKSETEERKWVAAATQSYSGARTGLPGRPNQASLSEERNGRTKVGSTDAPEVNGNKTNVYDKILTYKSNAKLPGSIRDSLP</sequence>
<feature type="region of interest" description="Disordered" evidence="1">
    <location>
        <begin position="253"/>
        <end position="286"/>
    </location>
</feature>
<evidence type="ECO:0000313" key="3">
    <source>
        <dbReference type="Proteomes" id="UP000030764"/>
    </source>
</evidence>
<reference evidence="2 3" key="1">
    <citation type="journal article" date="2014" name="Nat. Genet.">
        <title>Genome and transcriptome of the porcine whipworm Trichuris suis.</title>
        <authorList>
            <person name="Jex A.R."/>
            <person name="Nejsum P."/>
            <person name="Schwarz E.M."/>
            <person name="Hu L."/>
            <person name="Young N.D."/>
            <person name="Hall R.S."/>
            <person name="Korhonen P.K."/>
            <person name="Liao S."/>
            <person name="Thamsborg S."/>
            <person name="Xia J."/>
            <person name="Xu P."/>
            <person name="Wang S."/>
            <person name="Scheerlinck J.P."/>
            <person name="Hofmann A."/>
            <person name="Sternberg P.W."/>
            <person name="Wang J."/>
            <person name="Gasser R.B."/>
        </authorList>
    </citation>
    <scope>NUCLEOTIDE SEQUENCE [LARGE SCALE GENOMIC DNA]</scope>
    <source>
        <strain evidence="2">DCEP-RM93M</strain>
    </source>
</reference>
<accession>A0A085M6I0</accession>
<dbReference type="Proteomes" id="UP000030764">
    <property type="component" value="Unassembled WGS sequence"/>
</dbReference>